<comment type="caution">
    <text evidence="2">The sequence shown here is derived from an EMBL/GenBank/DDBJ whole genome shotgun (WGS) entry which is preliminary data.</text>
</comment>
<gene>
    <name evidence="2" type="ORF">ATANTOWER_009340</name>
</gene>
<organism evidence="2 3">
    <name type="scientific">Ataeniobius toweri</name>
    <dbReference type="NCBI Taxonomy" id="208326"/>
    <lineage>
        <taxon>Eukaryota</taxon>
        <taxon>Metazoa</taxon>
        <taxon>Chordata</taxon>
        <taxon>Craniata</taxon>
        <taxon>Vertebrata</taxon>
        <taxon>Euteleostomi</taxon>
        <taxon>Actinopterygii</taxon>
        <taxon>Neopterygii</taxon>
        <taxon>Teleostei</taxon>
        <taxon>Neoteleostei</taxon>
        <taxon>Acanthomorphata</taxon>
        <taxon>Ovalentaria</taxon>
        <taxon>Atherinomorphae</taxon>
        <taxon>Cyprinodontiformes</taxon>
        <taxon>Goodeidae</taxon>
        <taxon>Ataeniobius</taxon>
    </lineage>
</organism>
<accession>A0ABU7A1X3</accession>
<protein>
    <submittedName>
        <fullName evidence="2">Uncharacterized protein</fullName>
    </submittedName>
</protein>
<evidence type="ECO:0000313" key="2">
    <source>
        <dbReference type="EMBL" id="MED6231809.1"/>
    </source>
</evidence>
<evidence type="ECO:0000313" key="3">
    <source>
        <dbReference type="Proteomes" id="UP001345963"/>
    </source>
</evidence>
<sequence length="238" mass="26339">MDHPGPASQRSRTAHPKNYSPAIPAAEGSSVLKPKSLSNRTRTFLVLTEKQSNRQEDEAGGIQQRRHAEPKVRPPNSQVSALILNSRMSLFLREEEEEEPAVRRLVPEFSSCSCSAVLRSESIHCCCSSAERRRRKRKIYIRVPDQLRALRPSGFLQICTESLLVETMFSTARRAQNQILLKAPEHLGPTLNAGKGPKPGAPSDISPTGGQTGTAYKHVVENPDQSPEFNVSSLMVDF</sequence>
<proteinExistence type="predicted"/>
<reference evidence="2 3" key="1">
    <citation type="submission" date="2021-07" db="EMBL/GenBank/DDBJ databases">
        <authorList>
            <person name="Palmer J.M."/>
        </authorList>
    </citation>
    <scope>NUCLEOTIDE SEQUENCE [LARGE SCALE GENOMIC DNA]</scope>
    <source>
        <strain evidence="2 3">AT_MEX2019</strain>
        <tissue evidence="2">Muscle</tissue>
    </source>
</reference>
<keyword evidence="3" id="KW-1185">Reference proteome</keyword>
<evidence type="ECO:0000256" key="1">
    <source>
        <dbReference type="SAM" id="MobiDB-lite"/>
    </source>
</evidence>
<dbReference type="EMBL" id="JAHUTI010000215">
    <property type="protein sequence ID" value="MED6231809.1"/>
    <property type="molecule type" value="Genomic_DNA"/>
</dbReference>
<feature type="region of interest" description="Disordered" evidence="1">
    <location>
        <begin position="188"/>
        <end position="215"/>
    </location>
</feature>
<feature type="region of interest" description="Disordered" evidence="1">
    <location>
        <begin position="1"/>
        <end position="77"/>
    </location>
</feature>
<name>A0ABU7A1X3_9TELE</name>
<dbReference type="Proteomes" id="UP001345963">
    <property type="component" value="Unassembled WGS sequence"/>
</dbReference>